<organism evidence="2 3">
    <name type="scientific">Geodermatophilus sabuli</name>
    <dbReference type="NCBI Taxonomy" id="1564158"/>
    <lineage>
        <taxon>Bacteria</taxon>
        <taxon>Bacillati</taxon>
        <taxon>Actinomycetota</taxon>
        <taxon>Actinomycetes</taxon>
        <taxon>Geodermatophilales</taxon>
        <taxon>Geodermatophilaceae</taxon>
        <taxon>Geodermatophilus</taxon>
    </lineage>
</organism>
<sequence>MRRRPVAGVGERAEVGERLTRLVGTQSAWTTVVWSDLSEADADRVIAAEVARSEGPLEWKLYSHDRPADLPDRLRAAGLRPEPAETVMVADLADLQLPVPTPGGVRLTTVEDDAGVEAMTDVHRGAFGTVHAGSGTAVRAALQLHPRPIEAVVAWAGDVPVSAGRVEFHEGTGFASLWGGGTLPAWRGRGVFRALVGHRAVLARDRGFRWLQVDALPASRPILQRMGFHPVAETTPWVREPRSR</sequence>
<feature type="domain" description="N-acetyltransferase" evidence="1">
    <location>
        <begin position="105"/>
        <end position="244"/>
    </location>
</feature>
<dbReference type="AlphaFoldDB" id="A0A7K3W667"/>
<dbReference type="PROSITE" id="PS51186">
    <property type="entry name" value="GNAT"/>
    <property type="match status" value="1"/>
</dbReference>
<evidence type="ECO:0000313" key="3">
    <source>
        <dbReference type="Proteomes" id="UP000470246"/>
    </source>
</evidence>
<accession>A0A7K3W667</accession>
<dbReference type="Gene3D" id="3.40.630.30">
    <property type="match status" value="1"/>
</dbReference>
<name>A0A7K3W667_9ACTN</name>
<keyword evidence="3" id="KW-1185">Reference proteome</keyword>
<keyword evidence="2" id="KW-0808">Transferase</keyword>
<dbReference type="InterPro" id="IPR016181">
    <property type="entry name" value="Acyl_CoA_acyltransferase"/>
</dbReference>
<reference evidence="2 3" key="1">
    <citation type="submission" date="2020-02" db="EMBL/GenBank/DDBJ databases">
        <title>Geodermatophilus sabuli CPCC 205279 I12A-02694.</title>
        <authorList>
            <person name="Jiang Z."/>
        </authorList>
    </citation>
    <scope>NUCLEOTIDE SEQUENCE [LARGE SCALE GENOMIC DNA]</scope>
    <source>
        <strain evidence="2 3">I12A-02694</strain>
    </source>
</reference>
<comment type="caution">
    <text evidence="2">The sequence shown here is derived from an EMBL/GenBank/DDBJ whole genome shotgun (WGS) entry which is preliminary data.</text>
</comment>
<dbReference type="InterPro" id="IPR000182">
    <property type="entry name" value="GNAT_dom"/>
</dbReference>
<dbReference type="SUPFAM" id="SSF55729">
    <property type="entry name" value="Acyl-CoA N-acyltransferases (Nat)"/>
    <property type="match status" value="1"/>
</dbReference>
<dbReference type="Pfam" id="PF00583">
    <property type="entry name" value="Acetyltransf_1"/>
    <property type="match status" value="1"/>
</dbReference>
<gene>
    <name evidence="2" type="ORF">GCU56_20340</name>
</gene>
<dbReference type="EMBL" id="JAAGWF010000026">
    <property type="protein sequence ID" value="NEK60210.1"/>
    <property type="molecule type" value="Genomic_DNA"/>
</dbReference>
<dbReference type="GO" id="GO:0016747">
    <property type="term" value="F:acyltransferase activity, transferring groups other than amino-acyl groups"/>
    <property type="evidence" value="ECO:0007669"/>
    <property type="project" value="InterPro"/>
</dbReference>
<dbReference type="Proteomes" id="UP000470246">
    <property type="component" value="Unassembled WGS sequence"/>
</dbReference>
<dbReference type="CDD" id="cd04301">
    <property type="entry name" value="NAT_SF"/>
    <property type="match status" value="1"/>
</dbReference>
<evidence type="ECO:0000259" key="1">
    <source>
        <dbReference type="PROSITE" id="PS51186"/>
    </source>
</evidence>
<protein>
    <submittedName>
        <fullName evidence="2">GNAT family N-acetyltransferase</fullName>
    </submittedName>
</protein>
<evidence type="ECO:0000313" key="2">
    <source>
        <dbReference type="EMBL" id="NEK60210.1"/>
    </source>
</evidence>
<proteinExistence type="predicted"/>